<accession>A0A1W2F832</accession>
<dbReference type="PROSITE" id="PS00122">
    <property type="entry name" value="CARBOXYLESTERASE_B_1"/>
    <property type="match status" value="1"/>
</dbReference>
<keyword evidence="2 3" id="KW-0378">Hydrolase</keyword>
<dbReference type="GO" id="GO:0003990">
    <property type="term" value="F:acetylcholinesterase activity"/>
    <property type="evidence" value="ECO:0007669"/>
    <property type="project" value="TreeGrafter"/>
</dbReference>
<dbReference type="GO" id="GO:0019695">
    <property type="term" value="P:choline metabolic process"/>
    <property type="evidence" value="ECO:0007669"/>
    <property type="project" value="TreeGrafter"/>
</dbReference>
<dbReference type="Proteomes" id="UP000192840">
    <property type="component" value="Unassembled WGS sequence"/>
</dbReference>
<feature type="region of interest" description="Disordered" evidence="4">
    <location>
        <begin position="464"/>
        <end position="555"/>
    </location>
</feature>
<evidence type="ECO:0000313" key="6">
    <source>
        <dbReference type="EMBL" id="SMD18069.1"/>
    </source>
</evidence>
<feature type="domain" description="Carboxylesterase type B" evidence="5">
    <location>
        <begin position="6"/>
        <end position="463"/>
    </location>
</feature>
<dbReference type="EMBL" id="FWYC01000012">
    <property type="protein sequence ID" value="SMD18069.1"/>
    <property type="molecule type" value="Genomic_DNA"/>
</dbReference>
<proteinExistence type="inferred from homology"/>
<evidence type="ECO:0000256" key="3">
    <source>
        <dbReference type="RuleBase" id="RU361235"/>
    </source>
</evidence>
<dbReference type="PANTHER" id="PTHR43918">
    <property type="entry name" value="ACETYLCHOLINESTERASE"/>
    <property type="match status" value="1"/>
</dbReference>
<dbReference type="GO" id="GO:0006581">
    <property type="term" value="P:acetylcholine catabolic process"/>
    <property type="evidence" value="ECO:0007669"/>
    <property type="project" value="TreeGrafter"/>
</dbReference>
<comment type="similarity">
    <text evidence="1 3">Belongs to the type-B carboxylesterase/lipase family.</text>
</comment>
<dbReference type="GO" id="GO:0005615">
    <property type="term" value="C:extracellular space"/>
    <property type="evidence" value="ECO:0007669"/>
    <property type="project" value="TreeGrafter"/>
</dbReference>
<reference evidence="7" key="1">
    <citation type="submission" date="2017-04" db="EMBL/GenBank/DDBJ databases">
        <authorList>
            <person name="Varghese N."/>
            <person name="Submissions S."/>
        </authorList>
    </citation>
    <scope>NUCLEOTIDE SEQUENCE [LARGE SCALE GENOMIC DNA]</scope>
    <source>
        <strain evidence="7">DSM 44073</strain>
    </source>
</reference>
<dbReference type="Gene3D" id="3.40.50.1820">
    <property type="entry name" value="alpha/beta hydrolase"/>
    <property type="match status" value="1"/>
</dbReference>
<name>A0A1W2F832_9PSEU</name>
<evidence type="ECO:0000256" key="4">
    <source>
        <dbReference type="SAM" id="MobiDB-lite"/>
    </source>
</evidence>
<dbReference type="EC" id="3.1.1.-" evidence="3"/>
<evidence type="ECO:0000256" key="1">
    <source>
        <dbReference type="ARBA" id="ARBA00005964"/>
    </source>
</evidence>
<evidence type="ECO:0000259" key="5">
    <source>
        <dbReference type="Pfam" id="PF00135"/>
    </source>
</evidence>
<dbReference type="InterPro" id="IPR019826">
    <property type="entry name" value="Carboxylesterase_B_AS"/>
</dbReference>
<feature type="compositionally biased region" description="Low complexity" evidence="4">
    <location>
        <begin position="484"/>
        <end position="495"/>
    </location>
</feature>
<dbReference type="RefSeq" id="WP_063758353.1">
    <property type="nucleotide sequence ID" value="NZ_FWYC01000012.1"/>
</dbReference>
<gene>
    <name evidence="6" type="ORF">SAMN05660733_05295</name>
</gene>
<evidence type="ECO:0000256" key="2">
    <source>
        <dbReference type="ARBA" id="ARBA00022801"/>
    </source>
</evidence>
<evidence type="ECO:0000313" key="7">
    <source>
        <dbReference type="Proteomes" id="UP000192840"/>
    </source>
</evidence>
<dbReference type="InterPro" id="IPR029058">
    <property type="entry name" value="AB_hydrolase_fold"/>
</dbReference>
<dbReference type="GO" id="GO:0005886">
    <property type="term" value="C:plasma membrane"/>
    <property type="evidence" value="ECO:0007669"/>
    <property type="project" value="TreeGrafter"/>
</dbReference>
<dbReference type="PANTHER" id="PTHR43918:SF4">
    <property type="entry name" value="CARBOXYLIC ESTER HYDROLASE"/>
    <property type="match status" value="1"/>
</dbReference>
<dbReference type="STRING" id="40571.SAMN05660733_05295"/>
<protein>
    <recommendedName>
        <fullName evidence="3">Carboxylic ester hydrolase</fullName>
        <ecNumber evidence="3">3.1.1.-</ecNumber>
    </recommendedName>
</protein>
<keyword evidence="7" id="KW-1185">Reference proteome</keyword>
<dbReference type="InterPro" id="IPR050654">
    <property type="entry name" value="AChE-related_enzymes"/>
</dbReference>
<dbReference type="InterPro" id="IPR002018">
    <property type="entry name" value="CarbesteraseB"/>
</dbReference>
<dbReference type="OrthoDB" id="4308422at2"/>
<organism evidence="6 7">
    <name type="scientific">Lentzea albidocapillata</name>
    <dbReference type="NCBI Taxonomy" id="40571"/>
    <lineage>
        <taxon>Bacteria</taxon>
        <taxon>Bacillati</taxon>
        <taxon>Actinomycetota</taxon>
        <taxon>Actinomycetes</taxon>
        <taxon>Pseudonocardiales</taxon>
        <taxon>Pseudonocardiaceae</taxon>
        <taxon>Lentzea</taxon>
    </lineage>
</organism>
<dbReference type="SUPFAM" id="SSF53474">
    <property type="entry name" value="alpha/beta-Hydrolases"/>
    <property type="match status" value="1"/>
</dbReference>
<dbReference type="AlphaFoldDB" id="A0A1W2F832"/>
<sequence>MPSTDATIVTTTSGPIRGRAHEHGTVYLSVPYAAAPVAGARFTEPRPHPGWTEVRAATQRGATAPQPVRDRFGVLDMSPFFGPGWLRGDDYLTVNVWAPKQDGPHPVMVFVHGGGFIAGSSHAPLYDGSAFARDGVVLVSVNYRLGAPGFLHLPDAPDNRGLLDVRAALGWVQDNIHNFGGDTGNVTLFGQSAGAIIVGGILADPLSSGLFQRAIVQSGSGTAAFTPEQASIVTAAVGHELGFDPTAASLADVPDERLVALLPHLNDLDLRTSSHHDPLGGITRFGLVAPHQPAAAVAAGHGADVDLLIGSNLDEGSLYLAPLGLLEATTDADVHAAAARFHPEPDAVVRAYRQQHPSASAAELRVIVLGDGLFRSGTRALATAHATATPGRTYHYEFSWRSDAINGQLGASHVMELPFVFDRLSLTTLHGPDALLGKAEAPAALASWMHQTWVRFAETGNPGWRSHDPVDGYVHPIGTTETVSSASGLTSSTSARHPSPDGAMRRLLPGSREQPPPLPHRHSVAAPAAEQQDGDSADGEQGSQENRCAKAADAG</sequence>
<dbReference type="Pfam" id="PF00135">
    <property type="entry name" value="COesterase"/>
    <property type="match status" value="1"/>
</dbReference>
<dbReference type="eggNOG" id="COG2272">
    <property type="taxonomic scope" value="Bacteria"/>
</dbReference>